<gene>
    <name evidence="3" type="ORF">BE15_01285</name>
</gene>
<feature type="compositionally biased region" description="Low complexity" evidence="1">
    <location>
        <begin position="156"/>
        <end position="184"/>
    </location>
</feature>
<name>A0A150QHG2_SORCE</name>
<proteinExistence type="predicted"/>
<feature type="chain" id="PRO_5007566960" evidence="2">
    <location>
        <begin position="22"/>
        <end position="219"/>
    </location>
</feature>
<dbReference type="OrthoDB" id="5519676at2"/>
<accession>A0A150QHG2</accession>
<evidence type="ECO:0000256" key="2">
    <source>
        <dbReference type="SAM" id="SignalP"/>
    </source>
</evidence>
<feature type="signal peptide" evidence="2">
    <location>
        <begin position="1"/>
        <end position="21"/>
    </location>
</feature>
<reference evidence="3 4" key="1">
    <citation type="submission" date="2014-02" db="EMBL/GenBank/DDBJ databases">
        <title>The small core and large imbalanced accessory genome model reveals a collaborative survival strategy of Sorangium cellulosum strains in nature.</title>
        <authorList>
            <person name="Han K."/>
            <person name="Peng R."/>
            <person name="Blom J."/>
            <person name="Li Y.-Z."/>
        </authorList>
    </citation>
    <scope>NUCLEOTIDE SEQUENCE [LARGE SCALE GENOMIC DNA]</scope>
    <source>
        <strain evidence="3 4">So0008-312</strain>
    </source>
</reference>
<evidence type="ECO:0000313" key="4">
    <source>
        <dbReference type="Proteomes" id="UP000075260"/>
    </source>
</evidence>
<protein>
    <submittedName>
        <fullName evidence="3">Uncharacterized protein</fullName>
    </submittedName>
</protein>
<evidence type="ECO:0000256" key="1">
    <source>
        <dbReference type="SAM" id="MobiDB-lite"/>
    </source>
</evidence>
<feature type="region of interest" description="Disordered" evidence="1">
    <location>
        <begin position="119"/>
        <end position="219"/>
    </location>
</feature>
<dbReference type="EMBL" id="JEMA01000653">
    <property type="protein sequence ID" value="KYF67419.1"/>
    <property type="molecule type" value="Genomic_DNA"/>
</dbReference>
<evidence type="ECO:0000313" key="3">
    <source>
        <dbReference type="EMBL" id="KYF67419.1"/>
    </source>
</evidence>
<dbReference type="AlphaFoldDB" id="A0A150QHG2"/>
<feature type="compositionally biased region" description="Pro residues" evidence="1">
    <location>
        <begin position="185"/>
        <end position="203"/>
    </location>
</feature>
<dbReference type="RefSeq" id="WP_155798615.1">
    <property type="nucleotide sequence ID" value="NZ_JEMA01000653.1"/>
</dbReference>
<keyword evidence="2" id="KW-0732">Signal</keyword>
<dbReference type="Proteomes" id="UP000075260">
    <property type="component" value="Unassembled WGS sequence"/>
</dbReference>
<comment type="caution">
    <text evidence="3">The sequence shown here is derived from an EMBL/GenBank/DDBJ whole genome shotgun (WGS) entry which is preliminary data.</text>
</comment>
<organism evidence="3 4">
    <name type="scientific">Sorangium cellulosum</name>
    <name type="common">Polyangium cellulosum</name>
    <dbReference type="NCBI Taxonomy" id="56"/>
    <lineage>
        <taxon>Bacteria</taxon>
        <taxon>Pseudomonadati</taxon>
        <taxon>Myxococcota</taxon>
        <taxon>Polyangia</taxon>
        <taxon>Polyangiales</taxon>
        <taxon>Polyangiaceae</taxon>
        <taxon>Sorangium</taxon>
    </lineage>
</organism>
<sequence length="219" mass="22436">MQRLLLAAALGAALIAGCSTAFRDKRTPSGEFCSDMHVVPAGQLPDREYHRLQPIASDPEARTEAERLESLRKAACAVGGDAVIEAVNEEIRTEDGRYASVASGTAVIWVRRTDGEAKPLTLHPANKPAESAAPAEPEAPPADPAEPASDEPYEDTPAPAASAPPAKPGKPGSKPSPASSTKPSSPTPPASATPPSSPTPPSSAKPSTPAAPVKPPPKK</sequence>
<dbReference type="PROSITE" id="PS51257">
    <property type="entry name" value="PROKAR_LIPOPROTEIN"/>
    <property type="match status" value="1"/>
</dbReference>